<name>A0AA39GNZ9_SARSR</name>
<feature type="compositionally biased region" description="Pro residues" evidence="1">
    <location>
        <begin position="91"/>
        <end position="114"/>
    </location>
</feature>
<evidence type="ECO:0000256" key="2">
    <source>
        <dbReference type="SAM" id="Phobius"/>
    </source>
</evidence>
<feature type="region of interest" description="Disordered" evidence="1">
    <location>
        <begin position="444"/>
        <end position="473"/>
    </location>
</feature>
<feature type="transmembrane region" description="Helical" evidence="2">
    <location>
        <begin position="691"/>
        <end position="709"/>
    </location>
</feature>
<proteinExistence type="predicted"/>
<evidence type="ECO:0000313" key="4">
    <source>
        <dbReference type="Proteomes" id="UP001175261"/>
    </source>
</evidence>
<feature type="transmembrane region" description="Helical" evidence="2">
    <location>
        <begin position="490"/>
        <end position="513"/>
    </location>
</feature>
<evidence type="ECO:0000313" key="3">
    <source>
        <dbReference type="EMBL" id="KAK0390900.1"/>
    </source>
</evidence>
<organism evidence="3 4">
    <name type="scientific">Sarocladium strictum</name>
    <name type="common">Black bundle disease fungus</name>
    <name type="synonym">Acremonium strictum</name>
    <dbReference type="NCBI Taxonomy" id="5046"/>
    <lineage>
        <taxon>Eukaryota</taxon>
        <taxon>Fungi</taxon>
        <taxon>Dikarya</taxon>
        <taxon>Ascomycota</taxon>
        <taxon>Pezizomycotina</taxon>
        <taxon>Sordariomycetes</taxon>
        <taxon>Hypocreomycetidae</taxon>
        <taxon>Hypocreales</taxon>
        <taxon>Sarocladiaceae</taxon>
        <taxon>Sarocladium</taxon>
    </lineage>
</organism>
<keyword evidence="2" id="KW-0472">Membrane</keyword>
<keyword evidence="2" id="KW-1133">Transmembrane helix</keyword>
<dbReference type="Proteomes" id="UP001175261">
    <property type="component" value="Unassembled WGS sequence"/>
</dbReference>
<gene>
    <name evidence="3" type="ORF">NLU13_0403</name>
</gene>
<keyword evidence="4" id="KW-1185">Reference proteome</keyword>
<comment type="caution">
    <text evidence="3">The sequence shown here is derived from an EMBL/GenBank/DDBJ whole genome shotgun (WGS) entry which is preliminary data.</text>
</comment>
<sequence>MQVGQGARPSTLSMRAGASYRLEVQKLREKQKSEVAPPASLIPSFSFSFPISFPPVRCSRGLCSSLFWELRRGKRQMTQSMPSSVQRQVPSPQPRLPPQAPVVTAPTPPPPQPKVAPATVEGDPEQPPPPPDSFECLVRQHGRVETVHLTSAEFAGVASRYKDEPIVIFLPRVVELARKDKKWNALRSTLEKSFNMDSFFLTEGAYESNGFFRYHSGDEKDAWASRFLVKELAKAPHDQALNAARISLYKCIVGPHFDKIKHEGEQSSDIIAIEYANRPKAIKDFTRGIGPTAVAVEIKAMLEDVFLGTKYYVPDEPCKSFQRKHEAIEIWARGPGVQKNLDSLGDRKRLKLFEMMSEFLLRILHAEDCLLEHRKSVAATVAKTRDHEMDRGWLLMPAAPHLRLEPPKGQIQRSSTVPIPAARRFAEVNAPTYDPILPKHLDTSASKTEAAKSTKTQGRVTTDLNTTTPQPGTTEKALAEHLRINYTYHWLYLSFWAITLHAHGSSLPVLLCFDDANSHRFKEIIGRNLELRAFASPKTTALVSILLEETLHIFDEALWGFRKPVRNFEKRRQEHLLEREDDKSGYQIHFEIHELSRHLIHSQETLGAAQTVMEAMKNIIKPGDTQFGGLLDLVHFSLTFINNLRLRAGAFVERINNETSLAYDIMNFKQLQSTQRLLQESRNDGKELTKALALISIFFLPGTYFSGVFGMDYFDGKPYIIYVWAGLTGGFTCLLMLALFGWAHFKKAIPSFLKI</sequence>
<dbReference type="EMBL" id="JAPDFR010000001">
    <property type="protein sequence ID" value="KAK0390900.1"/>
    <property type="molecule type" value="Genomic_DNA"/>
</dbReference>
<feature type="transmembrane region" description="Helical" evidence="2">
    <location>
        <begin position="721"/>
        <end position="745"/>
    </location>
</feature>
<evidence type="ECO:0000256" key="1">
    <source>
        <dbReference type="SAM" id="MobiDB-lite"/>
    </source>
</evidence>
<feature type="region of interest" description="Disordered" evidence="1">
    <location>
        <begin position="77"/>
        <end position="134"/>
    </location>
</feature>
<dbReference type="AlphaFoldDB" id="A0AA39GNZ9"/>
<feature type="compositionally biased region" description="Low complexity" evidence="1">
    <location>
        <begin position="79"/>
        <end position="90"/>
    </location>
</feature>
<keyword evidence="2" id="KW-0812">Transmembrane</keyword>
<reference evidence="3" key="1">
    <citation type="submission" date="2022-10" db="EMBL/GenBank/DDBJ databases">
        <title>Determination and structural analysis of whole genome sequence of Sarocladium strictum F4-1.</title>
        <authorList>
            <person name="Hu L."/>
            <person name="Jiang Y."/>
        </authorList>
    </citation>
    <scope>NUCLEOTIDE SEQUENCE</scope>
    <source>
        <strain evidence="3">F4-1</strain>
    </source>
</reference>
<protein>
    <submittedName>
        <fullName evidence="3">Uncharacterized protein</fullName>
    </submittedName>
</protein>
<dbReference type="Gene3D" id="1.20.58.340">
    <property type="entry name" value="Magnesium transport protein CorA, transmembrane region"/>
    <property type="match status" value="1"/>
</dbReference>
<accession>A0AA39GNZ9</accession>